<evidence type="ECO:0000256" key="2">
    <source>
        <dbReference type="SAM" id="Phobius"/>
    </source>
</evidence>
<sequence>MSEVLPPHLPKHDDSDSGYESEDFCTPRAEGSVAYASRGVQTSNIFWASGTGTGTDSGTLGSPSYLLMPRVTSILESSEITPPPPRVAAPAMMLGKSSRQSRNRRHRQDRVAAEELMGVVSQGMGRESPGMGGVIPGRESPGIRSSGFSTFSPRSIERPRLSRQQSVESIRTTRRNHMVNAIGSDCSNNSAGSDQDLEGNYAHDDDHDGLESAMQHIDSALQHNKWAQRIGALAHLSLKLCGVLPLNNFSSAASVGAAGGEVEVQRRFCLRAALSGSYRALLLLTDVCFLLVTGKKLRSAFAPAVNSDLVLSKAVYSGSQLSLTHPLVTDLVVASAAVLTILACGMPYWEAWGLGRQIRKCRYALETISARTHCEVEWTIALCWDALYMFLAWLLFVGSRFGANLWLRQTVPDSSTSWDAALFFLFAVASAQVAAAGLLVVHLSCGMSLAINGFERKFLRLLESPQASRAFSAARLEWNRFSAAFRNTSVSLRWVFAVLAGAAVFSLFSGLLDAWLYSHSLGVVVPGIIHSLTILRVLLMAGATTDYCVKLPSLFTTVRTSSPQLEDGLLRLVQFLHATEAGFYVSETRVTTSGILKVAYITCMAAAAVSSELLS</sequence>
<comment type="caution">
    <text evidence="3">The sequence shown here is derived from an EMBL/GenBank/DDBJ whole genome shotgun (WGS) entry which is preliminary data.</text>
</comment>
<feature type="transmembrane region" description="Helical" evidence="2">
    <location>
        <begin position="331"/>
        <end position="349"/>
    </location>
</feature>
<feature type="transmembrane region" description="Helical" evidence="2">
    <location>
        <begin position="421"/>
        <end position="451"/>
    </location>
</feature>
<feature type="transmembrane region" description="Helical" evidence="2">
    <location>
        <begin position="378"/>
        <end position="401"/>
    </location>
</feature>
<feature type="region of interest" description="Disordered" evidence="1">
    <location>
        <begin position="123"/>
        <end position="168"/>
    </location>
</feature>
<keyword evidence="2" id="KW-0472">Membrane</keyword>
<protein>
    <recommendedName>
        <fullName evidence="5">Gustatory receptor</fullName>
    </recommendedName>
</protein>
<keyword evidence="2" id="KW-0812">Transmembrane</keyword>
<dbReference type="Proteomes" id="UP000654075">
    <property type="component" value="Unassembled WGS sequence"/>
</dbReference>
<reference evidence="3" key="1">
    <citation type="submission" date="2021-02" db="EMBL/GenBank/DDBJ databases">
        <authorList>
            <person name="Dougan E. K."/>
            <person name="Rhodes N."/>
            <person name="Thang M."/>
            <person name="Chan C."/>
        </authorList>
    </citation>
    <scope>NUCLEOTIDE SEQUENCE</scope>
</reference>
<keyword evidence="4" id="KW-1185">Reference proteome</keyword>
<dbReference type="AlphaFoldDB" id="A0A813HRZ9"/>
<feature type="transmembrane region" description="Helical" evidence="2">
    <location>
        <begin position="523"/>
        <end position="543"/>
    </location>
</feature>
<name>A0A813HRZ9_POLGL</name>
<dbReference type="EMBL" id="CAJNNV010032620">
    <property type="protein sequence ID" value="CAE8640521.1"/>
    <property type="molecule type" value="Genomic_DNA"/>
</dbReference>
<feature type="transmembrane region" description="Helical" evidence="2">
    <location>
        <begin position="494"/>
        <end position="517"/>
    </location>
</feature>
<accession>A0A813HRZ9</accession>
<evidence type="ECO:0000313" key="3">
    <source>
        <dbReference type="EMBL" id="CAE8640521.1"/>
    </source>
</evidence>
<proteinExistence type="predicted"/>
<evidence type="ECO:0008006" key="5">
    <source>
        <dbReference type="Google" id="ProtNLM"/>
    </source>
</evidence>
<keyword evidence="2" id="KW-1133">Transmembrane helix</keyword>
<feature type="region of interest" description="Disordered" evidence="1">
    <location>
        <begin position="1"/>
        <end position="25"/>
    </location>
</feature>
<gene>
    <name evidence="3" type="ORF">PGLA1383_LOCUS55366</name>
</gene>
<organism evidence="3 4">
    <name type="scientific">Polarella glacialis</name>
    <name type="common">Dinoflagellate</name>
    <dbReference type="NCBI Taxonomy" id="89957"/>
    <lineage>
        <taxon>Eukaryota</taxon>
        <taxon>Sar</taxon>
        <taxon>Alveolata</taxon>
        <taxon>Dinophyceae</taxon>
        <taxon>Suessiales</taxon>
        <taxon>Suessiaceae</taxon>
        <taxon>Polarella</taxon>
    </lineage>
</organism>
<evidence type="ECO:0000313" key="4">
    <source>
        <dbReference type="Proteomes" id="UP000654075"/>
    </source>
</evidence>
<evidence type="ECO:0000256" key="1">
    <source>
        <dbReference type="SAM" id="MobiDB-lite"/>
    </source>
</evidence>